<dbReference type="InterPro" id="IPR050194">
    <property type="entry name" value="Glycosyltransferase_grp1"/>
</dbReference>
<dbReference type="InterPro" id="IPR001296">
    <property type="entry name" value="Glyco_trans_1"/>
</dbReference>
<evidence type="ECO:0000313" key="3">
    <source>
        <dbReference type="EMBL" id="MDO7786082.1"/>
    </source>
</evidence>
<name>A0AAW7Z9T3_9FIRM</name>
<keyword evidence="4" id="KW-1185">Reference proteome</keyword>
<proteinExistence type="predicted"/>
<evidence type="ECO:0000313" key="4">
    <source>
        <dbReference type="Proteomes" id="UP001172911"/>
    </source>
</evidence>
<dbReference type="Pfam" id="PF00534">
    <property type="entry name" value="Glycos_transf_1"/>
    <property type="match status" value="1"/>
</dbReference>
<dbReference type="Proteomes" id="UP001172911">
    <property type="component" value="Unassembled WGS sequence"/>
</dbReference>
<sequence length="393" mass="44310">MKIGLFADSYLPYVSGVVRSIETFSKELKKLGHQVYIFAPDYPGVASEANIYRFPSIRSLAHDNFYLAIPFSPGLNKYLEQNPLDIVHVHSPFILGRVGAKLARKLKVPLVFTYHTLYDQYTHYVPICRGISKDITKKWCTEFSNRCDLVITPTQIIGKHIESMGVKTKISWLPTGINIEEFQNQDKTWLRRVYNIEPEDTILLFVGRMGKEKNIYFLINCLQRLINESNIGFRLVLVGTGPETENLKDYCIKKALANRVIFTGPLSREDLVKTFCGADLFVFSSLTETQGIVIAEAKAAGLPTVAVNAFGVANMVCHQDDGLLVPHEEEAFVKGILEIIEKPLLQRQMGKRARINANDISAGSCARKLEGLYQELILNNNLLNGEKRNINIL</sequence>
<comment type="caution">
    <text evidence="3">The sequence shown here is derived from an EMBL/GenBank/DDBJ whole genome shotgun (WGS) entry which is preliminary data.</text>
</comment>
<organism evidence="3 4">
    <name type="scientific">Desulforamulus aquiferis</name>
    <dbReference type="NCBI Taxonomy" id="1397668"/>
    <lineage>
        <taxon>Bacteria</taxon>
        <taxon>Bacillati</taxon>
        <taxon>Bacillota</taxon>
        <taxon>Clostridia</taxon>
        <taxon>Eubacteriales</taxon>
        <taxon>Peptococcaceae</taxon>
        <taxon>Desulforamulus</taxon>
    </lineage>
</organism>
<gene>
    <name evidence="3" type="ORF">P6N53_02455</name>
</gene>
<evidence type="ECO:0000259" key="1">
    <source>
        <dbReference type="Pfam" id="PF00534"/>
    </source>
</evidence>
<dbReference type="AlphaFoldDB" id="A0AAW7Z9T3"/>
<dbReference type="InterPro" id="IPR028098">
    <property type="entry name" value="Glyco_trans_4-like_N"/>
</dbReference>
<evidence type="ECO:0000259" key="2">
    <source>
        <dbReference type="Pfam" id="PF13439"/>
    </source>
</evidence>
<feature type="domain" description="Glycosyl transferase family 1" evidence="1">
    <location>
        <begin position="190"/>
        <end position="354"/>
    </location>
</feature>
<dbReference type="PANTHER" id="PTHR45947:SF3">
    <property type="entry name" value="SULFOQUINOVOSYL TRANSFERASE SQD2"/>
    <property type="match status" value="1"/>
</dbReference>
<dbReference type="RefSeq" id="WP_304540906.1">
    <property type="nucleotide sequence ID" value="NZ_JARPTC010000003.1"/>
</dbReference>
<reference evidence="3" key="1">
    <citation type="journal article" date="2023" name="J. Hazard. Mater.">
        <title>Anaerobic biodegradation of pyrene and benzo[a]pyrene by a new sulfate-reducing Desulforamulus aquiferis strain DSA.</title>
        <authorList>
            <person name="Zhang Z."/>
            <person name="Sun J."/>
            <person name="Gong X."/>
            <person name="Wang C."/>
            <person name="Wang H."/>
        </authorList>
    </citation>
    <scope>NUCLEOTIDE SEQUENCE</scope>
    <source>
        <strain evidence="3">DSA</strain>
    </source>
</reference>
<dbReference type="CDD" id="cd03817">
    <property type="entry name" value="GT4_UGDG-like"/>
    <property type="match status" value="1"/>
</dbReference>
<dbReference type="SUPFAM" id="SSF53756">
    <property type="entry name" value="UDP-Glycosyltransferase/glycogen phosphorylase"/>
    <property type="match status" value="1"/>
</dbReference>
<dbReference type="PANTHER" id="PTHR45947">
    <property type="entry name" value="SULFOQUINOVOSYL TRANSFERASE SQD2"/>
    <property type="match status" value="1"/>
</dbReference>
<dbReference type="EMBL" id="JARPTC010000003">
    <property type="protein sequence ID" value="MDO7786082.1"/>
    <property type="molecule type" value="Genomic_DNA"/>
</dbReference>
<reference evidence="3" key="2">
    <citation type="submission" date="2023-03" db="EMBL/GenBank/DDBJ databases">
        <authorList>
            <person name="Zhang Z."/>
        </authorList>
    </citation>
    <scope>NUCLEOTIDE SEQUENCE</scope>
    <source>
        <strain evidence="3">DSA</strain>
    </source>
</reference>
<dbReference type="Gene3D" id="3.40.50.2000">
    <property type="entry name" value="Glycogen Phosphorylase B"/>
    <property type="match status" value="2"/>
</dbReference>
<accession>A0AAW7Z9T3</accession>
<dbReference type="Pfam" id="PF13439">
    <property type="entry name" value="Glyco_transf_4"/>
    <property type="match status" value="1"/>
</dbReference>
<protein>
    <submittedName>
        <fullName evidence="3">Glycosyltransferase family 4 protein</fullName>
    </submittedName>
</protein>
<dbReference type="GO" id="GO:0016757">
    <property type="term" value="F:glycosyltransferase activity"/>
    <property type="evidence" value="ECO:0007669"/>
    <property type="project" value="InterPro"/>
</dbReference>
<feature type="domain" description="Glycosyltransferase subfamily 4-like N-terminal" evidence="2">
    <location>
        <begin position="14"/>
        <end position="180"/>
    </location>
</feature>